<dbReference type="AlphaFoldDB" id="A0A6P8PV66"/>
<proteinExistence type="inferred from homology"/>
<name>A0A6P8PV66_GEOSA</name>
<dbReference type="InterPro" id="IPR000276">
    <property type="entry name" value="GPCR_Rhodpsn"/>
</dbReference>
<evidence type="ECO:0000256" key="5">
    <source>
        <dbReference type="ARBA" id="ARBA00022692"/>
    </source>
</evidence>
<evidence type="ECO:0000256" key="8">
    <source>
        <dbReference type="ARBA" id="ARBA00023040"/>
    </source>
</evidence>
<sequence>MNMENQTTVKEFILLGFYEFQELQVPLFLLFLFIYVISLLGNLIIITVTCAEVSLHTPMYCFLCDLSFLDIFYSSVTVPKLLTSLLTGSRCISLVECFTQMYFFMFLASVELLLLSFMAYDRYAAICHPLRYTLIMNKRVCVLLAGAPWVWGLLEPVGHVTMLSQFSFCRSHEINHFFCDPTALLILACDNTQNFEILTFIIGVLVSLSPFVLTLTSYVCIIAAILGIRSAEGRRKAFSTCSSHLTVVILLYGTIICIYMKPNSTHSSVLDKFFSLLYTVVIPMLNPIIYSLRNQDVQRALRKMFTRKTCFSRI</sequence>
<evidence type="ECO:0000259" key="14">
    <source>
        <dbReference type="PROSITE" id="PS50262"/>
    </source>
</evidence>
<evidence type="ECO:0000256" key="11">
    <source>
        <dbReference type="ARBA" id="ARBA00023224"/>
    </source>
</evidence>
<dbReference type="GO" id="GO:0004984">
    <property type="term" value="F:olfactory receptor activity"/>
    <property type="evidence" value="ECO:0007669"/>
    <property type="project" value="InterPro"/>
</dbReference>
<dbReference type="FunFam" id="1.10.1220.70:FF:000001">
    <property type="entry name" value="Olfactory receptor"/>
    <property type="match status" value="1"/>
</dbReference>
<evidence type="ECO:0000256" key="4">
    <source>
        <dbReference type="ARBA" id="ARBA00022606"/>
    </source>
</evidence>
<dbReference type="GO" id="GO:0004930">
    <property type="term" value="F:G protein-coupled receptor activity"/>
    <property type="evidence" value="ECO:0007669"/>
    <property type="project" value="UniProtKB-KW"/>
</dbReference>
<evidence type="ECO:0000256" key="1">
    <source>
        <dbReference type="ARBA" id="ARBA00004651"/>
    </source>
</evidence>
<feature type="transmembrane region" description="Helical" evidence="13">
    <location>
        <begin position="273"/>
        <end position="292"/>
    </location>
</feature>
<reference evidence="16" key="1">
    <citation type="submission" date="2025-08" db="UniProtKB">
        <authorList>
            <consortium name="RefSeq"/>
        </authorList>
    </citation>
    <scope>IDENTIFICATION</scope>
</reference>
<feature type="transmembrane region" description="Helical" evidence="13">
    <location>
        <begin position="238"/>
        <end position="261"/>
    </location>
</feature>
<dbReference type="PROSITE" id="PS50262">
    <property type="entry name" value="G_PROTEIN_RECEP_F1_2"/>
    <property type="match status" value="1"/>
</dbReference>
<dbReference type="Gene3D" id="1.20.1070.10">
    <property type="entry name" value="Rhodopsin 7-helix transmembrane proteins"/>
    <property type="match status" value="1"/>
</dbReference>
<comment type="subcellular location">
    <subcellularLocation>
        <location evidence="1 13">Cell membrane</location>
        <topology evidence="1 13">Multi-pass membrane protein</topology>
    </subcellularLocation>
</comment>
<feature type="domain" description="G-protein coupled receptors family 1 profile" evidence="14">
    <location>
        <begin position="41"/>
        <end position="290"/>
    </location>
</feature>
<dbReference type="PRINTS" id="PR00245">
    <property type="entry name" value="OLFACTORYR"/>
</dbReference>
<keyword evidence="7 13" id="KW-1133">Transmembrane helix</keyword>
<keyword evidence="9 13" id="KW-0472">Membrane</keyword>
<dbReference type="PANTHER" id="PTHR26452">
    <property type="entry name" value="OLFACTORY RECEPTOR"/>
    <property type="match status" value="1"/>
</dbReference>
<evidence type="ECO:0000313" key="16">
    <source>
        <dbReference type="RefSeq" id="XP_033779201.1"/>
    </source>
</evidence>
<evidence type="ECO:0000256" key="9">
    <source>
        <dbReference type="ARBA" id="ARBA00023136"/>
    </source>
</evidence>
<keyword evidence="8 12" id="KW-0297">G-protein coupled receptor</keyword>
<keyword evidence="15" id="KW-1185">Reference proteome</keyword>
<dbReference type="InterPro" id="IPR017452">
    <property type="entry name" value="GPCR_Rhodpsn_7TM"/>
</dbReference>
<evidence type="ECO:0000256" key="12">
    <source>
        <dbReference type="RuleBase" id="RU000688"/>
    </source>
</evidence>
<dbReference type="CDD" id="cd13954">
    <property type="entry name" value="7tmA_OR"/>
    <property type="match status" value="1"/>
</dbReference>
<keyword evidence="10 12" id="KW-0675">Receptor</keyword>
<dbReference type="Proteomes" id="UP000515159">
    <property type="component" value="Chromosome 16"/>
</dbReference>
<dbReference type="FunFam" id="1.20.1070.10:FF:000001">
    <property type="entry name" value="Olfactory receptor"/>
    <property type="match status" value="1"/>
</dbReference>
<evidence type="ECO:0000256" key="6">
    <source>
        <dbReference type="ARBA" id="ARBA00022725"/>
    </source>
</evidence>
<dbReference type="OrthoDB" id="5967130at2759"/>
<keyword evidence="3 13" id="KW-1003">Cell membrane</keyword>
<evidence type="ECO:0000256" key="10">
    <source>
        <dbReference type="ARBA" id="ARBA00023170"/>
    </source>
</evidence>
<dbReference type="GeneID" id="117349718"/>
<dbReference type="RefSeq" id="XP_033779201.1">
    <property type="nucleotide sequence ID" value="XM_033923310.1"/>
</dbReference>
<dbReference type="InterPro" id="IPR000725">
    <property type="entry name" value="Olfact_rcpt"/>
</dbReference>
<evidence type="ECO:0000256" key="2">
    <source>
        <dbReference type="ARBA" id="ARBA00010663"/>
    </source>
</evidence>
<dbReference type="SUPFAM" id="SSF81321">
    <property type="entry name" value="Family A G protein-coupled receptor-like"/>
    <property type="match status" value="1"/>
</dbReference>
<organism evidence="15 16">
    <name type="scientific">Geotrypetes seraphini</name>
    <name type="common">Gaboon caecilian</name>
    <name type="synonym">Caecilia seraphini</name>
    <dbReference type="NCBI Taxonomy" id="260995"/>
    <lineage>
        <taxon>Eukaryota</taxon>
        <taxon>Metazoa</taxon>
        <taxon>Chordata</taxon>
        <taxon>Craniata</taxon>
        <taxon>Vertebrata</taxon>
        <taxon>Euteleostomi</taxon>
        <taxon>Amphibia</taxon>
        <taxon>Gymnophiona</taxon>
        <taxon>Geotrypetes</taxon>
    </lineage>
</organism>
<dbReference type="PRINTS" id="PR00237">
    <property type="entry name" value="GPCRRHODOPSN"/>
</dbReference>
<keyword evidence="5 12" id="KW-0812">Transmembrane</keyword>
<feature type="transmembrane region" description="Helical" evidence="13">
    <location>
        <begin position="102"/>
        <end position="120"/>
    </location>
</feature>
<dbReference type="InterPro" id="IPR050516">
    <property type="entry name" value="Olfactory_GPCR"/>
</dbReference>
<feature type="transmembrane region" description="Helical" evidence="13">
    <location>
        <begin position="197"/>
        <end position="226"/>
    </location>
</feature>
<dbReference type="SMART" id="SM01381">
    <property type="entry name" value="7TM_GPCR_Srsx"/>
    <property type="match status" value="1"/>
</dbReference>
<evidence type="ECO:0000256" key="13">
    <source>
        <dbReference type="RuleBase" id="RU363047"/>
    </source>
</evidence>
<comment type="similarity">
    <text evidence="2 12">Belongs to the G-protein coupled receptor 1 family.</text>
</comment>
<dbReference type="KEGG" id="gsh:117349718"/>
<dbReference type="Pfam" id="PF13853">
    <property type="entry name" value="7tm_4"/>
    <property type="match status" value="1"/>
</dbReference>
<evidence type="ECO:0000313" key="15">
    <source>
        <dbReference type="Proteomes" id="UP000515159"/>
    </source>
</evidence>
<dbReference type="InParanoid" id="A0A6P8PV66"/>
<keyword evidence="4 13" id="KW-0716">Sensory transduction</keyword>
<feature type="transmembrane region" description="Helical" evidence="13">
    <location>
        <begin position="27"/>
        <end position="48"/>
    </location>
</feature>
<evidence type="ECO:0000256" key="7">
    <source>
        <dbReference type="ARBA" id="ARBA00022989"/>
    </source>
</evidence>
<keyword evidence="11 12" id="KW-0807">Transducer</keyword>
<accession>A0A6P8PV66</accession>
<dbReference type="GO" id="GO:0005886">
    <property type="term" value="C:plasma membrane"/>
    <property type="evidence" value="ECO:0007669"/>
    <property type="project" value="UniProtKB-SubCell"/>
</dbReference>
<gene>
    <name evidence="16" type="primary">LOC117349718</name>
</gene>
<keyword evidence="6 13" id="KW-0552">Olfaction</keyword>
<evidence type="ECO:0000256" key="3">
    <source>
        <dbReference type="ARBA" id="ARBA00022475"/>
    </source>
</evidence>
<protein>
    <recommendedName>
        <fullName evidence="13">Olfactory receptor</fullName>
    </recommendedName>
</protein>
<feature type="transmembrane region" description="Helical" evidence="13">
    <location>
        <begin position="132"/>
        <end position="154"/>
    </location>
</feature>
<dbReference type="PROSITE" id="PS00237">
    <property type="entry name" value="G_PROTEIN_RECEP_F1_1"/>
    <property type="match status" value="1"/>
</dbReference>